<dbReference type="AlphaFoldDB" id="A4ACE6"/>
<keyword evidence="1" id="KW-0812">Transmembrane</keyword>
<evidence type="ECO:0000313" key="2">
    <source>
        <dbReference type="EMBL" id="EAQ96374.2"/>
    </source>
</evidence>
<reference evidence="2 3" key="2">
    <citation type="journal article" date="2009" name="PLoS ONE">
        <title>The photosynthetic apparatus and its regulation in the aerobic gammaproteobacterium Congregibacter litoralis gen. nov., sp. nov.</title>
        <authorList>
            <person name="Spring S."/>
            <person name="Lunsdorf H."/>
            <person name="Fuchs B.M."/>
            <person name="Tindall B.J."/>
        </authorList>
    </citation>
    <scope>NUCLEOTIDE SEQUENCE [LARGE SCALE GENOMIC DNA]</scope>
    <source>
        <strain evidence="2">KT71</strain>
    </source>
</reference>
<keyword evidence="1" id="KW-0472">Membrane</keyword>
<accession>A4ACE6</accession>
<proteinExistence type="predicted"/>
<feature type="transmembrane region" description="Helical" evidence="1">
    <location>
        <begin position="115"/>
        <end position="134"/>
    </location>
</feature>
<dbReference type="STRING" id="314285.KT71_13345"/>
<keyword evidence="3" id="KW-1185">Reference proteome</keyword>
<dbReference type="InterPro" id="IPR018723">
    <property type="entry name" value="DUF2254_membrane"/>
</dbReference>
<sequence length="448" mass="49039">MATTNQSLHSTVLKRHLEWLKTSIWLIPTLLSFLAIALAVVALSIDRNFGDLAIASPDFGMDVEATRNLMGVLASAFVSVGGISFSVTMVALTLTSGQYGPKVLRHFLENTRNKVSLGLFFGTAVYALAVSISLHPGDKARLSVFLALALAMAALIEFIGFIHRTAIDLQADQLIQRLGKQLRQDMCRLCDNEDMPERESTTLSFRKATSGMSKETLYAVDEGYIQTVDYTGLVDELRRYKALAILRARPGDFVIPGSDLLYVWSEGGIDLADAGAPLRNQITTGPLRTPIQDPEFPITQIQQIAARALSTGINDPGTAITCIDWLTLALSEVVDADLPGSVVLGPDKEPRLLLRPVDFAYLVKLVYAPMRQSSSDDLQVSLRLMQSLIRLAALTQRRDRLSLLRAEGERIWAQIDSAVHASHDLLPIKQSLQRLRAGTNEAASKISA</sequence>
<dbReference type="HOGENOM" id="CLU_032303_1_1_6"/>
<feature type="transmembrane region" description="Helical" evidence="1">
    <location>
        <begin position="69"/>
        <end position="94"/>
    </location>
</feature>
<dbReference type="OrthoDB" id="2955631at2"/>
<comment type="caution">
    <text evidence="2">The sequence shown here is derived from an EMBL/GenBank/DDBJ whole genome shotgun (WGS) entry which is preliminary data.</text>
</comment>
<gene>
    <name evidence="2" type="ORF">KT71_13345</name>
</gene>
<protein>
    <submittedName>
        <fullName evidence="2">Putative membrane protein</fullName>
    </submittedName>
</protein>
<feature type="transmembrane region" description="Helical" evidence="1">
    <location>
        <begin position="24"/>
        <end position="45"/>
    </location>
</feature>
<organism evidence="2 3">
    <name type="scientific">Congregibacter litoralis KT71</name>
    <dbReference type="NCBI Taxonomy" id="314285"/>
    <lineage>
        <taxon>Bacteria</taxon>
        <taxon>Pseudomonadati</taxon>
        <taxon>Pseudomonadota</taxon>
        <taxon>Gammaproteobacteria</taxon>
        <taxon>Cellvibrionales</taxon>
        <taxon>Halieaceae</taxon>
        <taxon>Congregibacter</taxon>
    </lineage>
</organism>
<feature type="transmembrane region" description="Helical" evidence="1">
    <location>
        <begin position="140"/>
        <end position="162"/>
    </location>
</feature>
<dbReference type="eggNOG" id="COG4325">
    <property type="taxonomic scope" value="Bacteria"/>
</dbReference>
<dbReference type="RefSeq" id="WP_023659706.1">
    <property type="nucleotide sequence ID" value="NZ_CM002299.1"/>
</dbReference>
<reference evidence="2 3" key="1">
    <citation type="journal article" date="2007" name="Proc. Natl. Acad. Sci. U.S.A.">
        <title>Characterization of a marine gammaproteobacterium capable of aerobic anoxygenic photosynthesis.</title>
        <authorList>
            <person name="Fuchs B.M."/>
            <person name="Spring S."/>
            <person name="Teeling H."/>
            <person name="Quast C."/>
            <person name="Wulf J."/>
            <person name="Schattenhofer M."/>
            <person name="Yan S."/>
            <person name="Ferriera S."/>
            <person name="Johnson J."/>
            <person name="Glockner F.O."/>
            <person name="Amann R."/>
        </authorList>
    </citation>
    <scope>NUCLEOTIDE SEQUENCE [LARGE SCALE GENOMIC DNA]</scope>
    <source>
        <strain evidence="2">KT71</strain>
    </source>
</reference>
<dbReference type="Proteomes" id="UP000019205">
    <property type="component" value="Chromosome"/>
</dbReference>
<dbReference type="EMBL" id="AAOA02000001">
    <property type="protein sequence ID" value="EAQ96374.2"/>
    <property type="molecule type" value="Genomic_DNA"/>
</dbReference>
<dbReference type="Pfam" id="PF10011">
    <property type="entry name" value="DUF2254"/>
    <property type="match status" value="1"/>
</dbReference>
<name>A4ACE6_9GAMM</name>
<evidence type="ECO:0000256" key="1">
    <source>
        <dbReference type="SAM" id="Phobius"/>
    </source>
</evidence>
<keyword evidence="1" id="KW-1133">Transmembrane helix</keyword>
<evidence type="ECO:0000313" key="3">
    <source>
        <dbReference type="Proteomes" id="UP000019205"/>
    </source>
</evidence>